<evidence type="ECO:0000259" key="4">
    <source>
        <dbReference type="PROSITE" id="PS51164"/>
    </source>
</evidence>
<evidence type="ECO:0000313" key="6">
    <source>
        <dbReference type="Proteomes" id="UP000070544"/>
    </source>
</evidence>
<feature type="region of interest" description="Disordered" evidence="2">
    <location>
        <begin position="209"/>
        <end position="234"/>
    </location>
</feature>
<feature type="domain" description="CBM1" evidence="4">
    <location>
        <begin position="385"/>
        <end position="421"/>
    </location>
</feature>
<keyword evidence="6" id="KW-1185">Reference proteome</keyword>
<name>A0A139AXH3_GONPJ</name>
<dbReference type="AlphaFoldDB" id="A0A139AXH3"/>
<dbReference type="InterPro" id="IPR035971">
    <property type="entry name" value="CBD_sf"/>
</dbReference>
<dbReference type="GO" id="GO:0005576">
    <property type="term" value="C:extracellular region"/>
    <property type="evidence" value="ECO:0007669"/>
    <property type="project" value="InterPro"/>
</dbReference>
<reference evidence="5 6" key="1">
    <citation type="journal article" date="2015" name="Genome Biol. Evol.">
        <title>Phylogenomic analyses indicate that early fungi evolved digesting cell walls of algal ancestors of land plants.</title>
        <authorList>
            <person name="Chang Y."/>
            <person name="Wang S."/>
            <person name="Sekimoto S."/>
            <person name="Aerts A.L."/>
            <person name="Choi C."/>
            <person name="Clum A."/>
            <person name="LaButti K.M."/>
            <person name="Lindquist E.A."/>
            <person name="Yee Ngan C."/>
            <person name="Ohm R.A."/>
            <person name="Salamov A.A."/>
            <person name="Grigoriev I.V."/>
            <person name="Spatafora J.W."/>
            <person name="Berbee M.L."/>
        </authorList>
    </citation>
    <scope>NUCLEOTIDE SEQUENCE [LARGE SCALE GENOMIC DNA]</scope>
    <source>
        <strain evidence="5 6">JEL478</strain>
    </source>
</reference>
<sequence length="488" mass="52918">MLHSCCQGKGRMYNPNKLISIHIFTSPAYVFPIQIWILISTIKPKMRAMVGLVLPALAILNLLLAPVATAAVGNDCSAPFATTSPSCPSNATFGPSYCQDIGVWLPVFNQTLDPSLSGIGVCDCQPYNISCNTPFCVTGSFRPHTSHTKYHDNKNDHKNAYINANDDCDSYHDDYHLGNADDDSNDHRDSNYSGDNIVRLGMRFLSARQSPKSESSLQRLNLSAEKLPPQLKRRRRLRRQLSSSRHLVSTLPTFLFPSETPTTTLTISCVIESGLAFDGETATTTLTTSETQTTTATTMTATTSATTSETVTSTEITSDTVTSAKTTSETPSPTTTKSTIQNLRTTTETRTLTTKIAPTTSSNTPLSSTSNTKTTTKSITVTPSACALLYYQCGGINWSGPTCCKTGSHCVVQNPYYSQCIQDQNNELTPNAGVLGTEVQHAAKVVMRVSRQTPTLVDAHLFEEGKSTGILSQFGTELIHYITVESGM</sequence>
<feature type="transmembrane region" description="Helical" evidence="3">
    <location>
        <begin position="19"/>
        <end position="39"/>
    </location>
</feature>
<dbReference type="GO" id="GO:0005975">
    <property type="term" value="P:carbohydrate metabolic process"/>
    <property type="evidence" value="ECO:0007669"/>
    <property type="project" value="InterPro"/>
</dbReference>
<dbReference type="SMART" id="SM00236">
    <property type="entry name" value="fCBD"/>
    <property type="match status" value="1"/>
</dbReference>
<dbReference type="Proteomes" id="UP000070544">
    <property type="component" value="Unassembled WGS sequence"/>
</dbReference>
<evidence type="ECO:0000256" key="3">
    <source>
        <dbReference type="SAM" id="Phobius"/>
    </source>
</evidence>
<evidence type="ECO:0000256" key="2">
    <source>
        <dbReference type="SAM" id="MobiDB-lite"/>
    </source>
</evidence>
<dbReference type="SUPFAM" id="SSF57180">
    <property type="entry name" value="Cellulose-binding domain"/>
    <property type="match status" value="1"/>
</dbReference>
<proteinExistence type="predicted"/>
<protein>
    <submittedName>
        <fullName evidence="5">Carbohydrate-binding module family 1 protein</fullName>
    </submittedName>
</protein>
<keyword evidence="3" id="KW-1133">Transmembrane helix</keyword>
<gene>
    <name evidence="5" type="ORF">M427DRAFT_496881</name>
</gene>
<dbReference type="OrthoDB" id="444269at2759"/>
<dbReference type="GO" id="GO:0030248">
    <property type="term" value="F:cellulose binding"/>
    <property type="evidence" value="ECO:0007669"/>
    <property type="project" value="InterPro"/>
</dbReference>
<dbReference type="Pfam" id="PF00734">
    <property type="entry name" value="CBM_1"/>
    <property type="match status" value="1"/>
</dbReference>
<evidence type="ECO:0000313" key="5">
    <source>
        <dbReference type="EMBL" id="KXS21428.1"/>
    </source>
</evidence>
<dbReference type="PROSITE" id="PS00562">
    <property type="entry name" value="CBM1_1"/>
    <property type="match status" value="1"/>
</dbReference>
<dbReference type="InterPro" id="IPR000254">
    <property type="entry name" value="CBD"/>
</dbReference>
<evidence type="ECO:0000256" key="1">
    <source>
        <dbReference type="ARBA" id="ARBA00022729"/>
    </source>
</evidence>
<feature type="compositionally biased region" description="Polar residues" evidence="2">
    <location>
        <begin position="209"/>
        <end position="221"/>
    </location>
</feature>
<feature type="region of interest" description="Disordered" evidence="2">
    <location>
        <begin position="286"/>
        <end position="348"/>
    </location>
</feature>
<organism evidence="5 6">
    <name type="scientific">Gonapodya prolifera (strain JEL478)</name>
    <name type="common">Monoblepharis prolifera</name>
    <dbReference type="NCBI Taxonomy" id="1344416"/>
    <lineage>
        <taxon>Eukaryota</taxon>
        <taxon>Fungi</taxon>
        <taxon>Fungi incertae sedis</taxon>
        <taxon>Chytridiomycota</taxon>
        <taxon>Chytridiomycota incertae sedis</taxon>
        <taxon>Monoblepharidomycetes</taxon>
        <taxon>Monoblepharidales</taxon>
        <taxon>Gonapodyaceae</taxon>
        <taxon>Gonapodya</taxon>
    </lineage>
</organism>
<dbReference type="EMBL" id="KQ965733">
    <property type="protein sequence ID" value="KXS21428.1"/>
    <property type="molecule type" value="Genomic_DNA"/>
</dbReference>
<feature type="transmembrane region" description="Helical" evidence="3">
    <location>
        <begin position="51"/>
        <end position="72"/>
    </location>
</feature>
<keyword evidence="3" id="KW-0812">Transmembrane</keyword>
<keyword evidence="1" id="KW-0732">Signal</keyword>
<keyword evidence="3" id="KW-0472">Membrane</keyword>
<dbReference type="PROSITE" id="PS51164">
    <property type="entry name" value="CBM1_2"/>
    <property type="match status" value="1"/>
</dbReference>
<accession>A0A139AXH3</accession>